<feature type="region of interest" description="Disordered" evidence="1">
    <location>
        <begin position="13"/>
        <end position="71"/>
    </location>
</feature>
<dbReference type="Proteomes" id="UP001046870">
    <property type="component" value="Chromosome 13"/>
</dbReference>
<name>A0A9D3PTF0_MEGAT</name>
<protein>
    <submittedName>
        <fullName evidence="2">Uncharacterized protein</fullName>
    </submittedName>
</protein>
<keyword evidence="3" id="KW-1185">Reference proteome</keyword>
<evidence type="ECO:0000313" key="2">
    <source>
        <dbReference type="EMBL" id="KAG7466444.1"/>
    </source>
</evidence>
<feature type="compositionally biased region" description="Basic residues" evidence="1">
    <location>
        <begin position="61"/>
        <end position="71"/>
    </location>
</feature>
<accession>A0A9D3PTF0</accession>
<evidence type="ECO:0000313" key="3">
    <source>
        <dbReference type="Proteomes" id="UP001046870"/>
    </source>
</evidence>
<evidence type="ECO:0000256" key="1">
    <source>
        <dbReference type="SAM" id="MobiDB-lite"/>
    </source>
</evidence>
<dbReference type="AlphaFoldDB" id="A0A9D3PTF0"/>
<dbReference type="EMBL" id="JAFDVH010000013">
    <property type="protein sequence ID" value="KAG7466444.1"/>
    <property type="molecule type" value="Genomic_DNA"/>
</dbReference>
<gene>
    <name evidence="2" type="ORF">MATL_G00164810</name>
</gene>
<organism evidence="2 3">
    <name type="scientific">Megalops atlanticus</name>
    <name type="common">Tarpon</name>
    <name type="synonym">Clupea gigantea</name>
    <dbReference type="NCBI Taxonomy" id="7932"/>
    <lineage>
        <taxon>Eukaryota</taxon>
        <taxon>Metazoa</taxon>
        <taxon>Chordata</taxon>
        <taxon>Craniata</taxon>
        <taxon>Vertebrata</taxon>
        <taxon>Euteleostomi</taxon>
        <taxon>Actinopterygii</taxon>
        <taxon>Neopterygii</taxon>
        <taxon>Teleostei</taxon>
        <taxon>Elopiformes</taxon>
        <taxon>Megalopidae</taxon>
        <taxon>Megalops</taxon>
    </lineage>
</organism>
<sequence length="71" mass="7429">MPTGCAEKKIVATIRRSRGSGGGSRSAPFPVAKSRCNSATEKRGESGVNISGGPGGNHSSREKRRGSRMNR</sequence>
<reference evidence="2" key="1">
    <citation type="submission" date="2021-01" db="EMBL/GenBank/DDBJ databases">
        <authorList>
            <person name="Zahm M."/>
            <person name="Roques C."/>
            <person name="Cabau C."/>
            <person name="Klopp C."/>
            <person name="Donnadieu C."/>
            <person name="Jouanno E."/>
            <person name="Lampietro C."/>
            <person name="Louis A."/>
            <person name="Herpin A."/>
            <person name="Echchiki A."/>
            <person name="Berthelot C."/>
            <person name="Parey E."/>
            <person name="Roest-Crollius H."/>
            <person name="Braasch I."/>
            <person name="Postlethwait J."/>
            <person name="Bobe J."/>
            <person name="Montfort J."/>
            <person name="Bouchez O."/>
            <person name="Begum T."/>
            <person name="Mejri S."/>
            <person name="Adams A."/>
            <person name="Chen W.-J."/>
            <person name="Guiguen Y."/>
        </authorList>
    </citation>
    <scope>NUCLEOTIDE SEQUENCE</scope>
    <source>
        <strain evidence="2">YG-15Mar2019-1</strain>
        <tissue evidence="2">Brain</tissue>
    </source>
</reference>
<proteinExistence type="predicted"/>
<comment type="caution">
    <text evidence="2">The sequence shown here is derived from an EMBL/GenBank/DDBJ whole genome shotgun (WGS) entry which is preliminary data.</text>
</comment>